<evidence type="ECO:0000259" key="1">
    <source>
        <dbReference type="Pfam" id="PF13946"/>
    </source>
</evidence>
<accession>A0ABS3KM19</accession>
<reference evidence="2 3" key="1">
    <citation type="submission" date="2020-09" db="EMBL/GenBank/DDBJ databases">
        <title>Roseomonas.</title>
        <authorList>
            <person name="Zhu W."/>
        </authorList>
    </citation>
    <scope>NUCLEOTIDE SEQUENCE [LARGE SCALE GENOMIC DNA]</scope>
    <source>
        <strain evidence="2 3">573</strain>
    </source>
</reference>
<evidence type="ECO:0000313" key="2">
    <source>
        <dbReference type="EMBL" id="MBO1078495.1"/>
    </source>
</evidence>
<dbReference type="Pfam" id="PF13946">
    <property type="entry name" value="DUF4214"/>
    <property type="match status" value="2"/>
</dbReference>
<protein>
    <submittedName>
        <fullName evidence="2">DUF4214 domain-containing protein</fullName>
    </submittedName>
</protein>
<organism evidence="2 3">
    <name type="scientific">Roseomonas haemaphysalidis</name>
    <dbReference type="NCBI Taxonomy" id="2768162"/>
    <lineage>
        <taxon>Bacteria</taxon>
        <taxon>Pseudomonadati</taxon>
        <taxon>Pseudomonadota</taxon>
        <taxon>Alphaproteobacteria</taxon>
        <taxon>Acetobacterales</taxon>
        <taxon>Roseomonadaceae</taxon>
        <taxon>Roseomonas</taxon>
    </lineage>
</organism>
<dbReference type="Gene3D" id="1.10.3130.20">
    <property type="entry name" value="Phycobilisome linker domain"/>
    <property type="match status" value="2"/>
</dbReference>
<feature type="domain" description="DUF4214" evidence="1">
    <location>
        <begin position="295"/>
        <end position="363"/>
    </location>
</feature>
<gene>
    <name evidence="2" type="ORF">IAI61_05590</name>
</gene>
<dbReference type="Proteomes" id="UP001518989">
    <property type="component" value="Unassembled WGS sequence"/>
</dbReference>
<keyword evidence="3" id="KW-1185">Reference proteome</keyword>
<name>A0ABS3KM19_9PROT</name>
<dbReference type="InterPro" id="IPR025282">
    <property type="entry name" value="DUF4214"/>
</dbReference>
<evidence type="ECO:0000313" key="3">
    <source>
        <dbReference type="Proteomes" id="UP001518989"/>
    </source>
</evidence>
<proteinExistence type="predicted"/>
<comment type="caution">
    <text evidence="2">The sequence shown here is derived from an EMBL/GenBank/DDBJ whole genome shotgun (WGS) entry which is preliminary data.</text>
</comment>
<dbReference type="EMBL" id="JACTNG010000002">
    <property type="protein sequence ID" value="MBO1078495.1"/>
    <property type="molecule type" value="Genomic_DNA"/>
</dbReference>
<sequence>MSTSVNVPIGRNQTISASGDYTLTLGLSSSVTVQRDVSTPANDPVNVVFETISAPVLSTLTVQNASVTLGGLANLGVLTTYNIGDGGLLDLSNLANINVAAPIRFTGEGGILALDHDIGLGVLSGISGFNNDDVIAFRDVAVATSARYANGVLTVFNGDSAVASVALGGTFDTTALGVQSDGHGGVHVGVGLGNGGGLSNDVFVQGLHNEYILARTDLGQLYLQDTIGGRDASTTVTDGTYVLFADGVGRFDASGIGSEVAHLYQAAFDRRPDATGLEFWINRVETGVSSEMAVATGFTQSDEFRVTYGNLDDRSYVSQLYLNVLNRAGEQTGIDSWLNLLNTGAGRDTVLYGFANSFENVNNTTSRTGDNEYGHAYRLYEAALNRAPEATGLNFWYSKLEAGESVVQIAQGFMNSDEFRTNYGGQDNDGFIRQLYLNVLGRAPDAAGFEHFQAELASGTSRAEVLVSFSDSLENRIQTAGETHDNWIFLGA</sequence>
<dbReference type="InterPro" id="IPR038255">
    <property type="entry name" value="PBS_linker_sf"/>
</dbReference>
<dbReference type="RefSeq" id="WP_207415915.1">
    <property type="nucleotide sequence ID" value="NZ_CP061178.1"/>
</dbReference>
<feature type="domain" description="DUF4214" evidence="1">
    <location>
        <begin position="410"/>
        <end position="476"/>
    </location>
</feature>